<name>A0AAF0BLY9_9PROT</name>
<dbReference type="KEGG" id="gso:PH603_03210"/>
<evidence type="ECO:0000313" key="2">
    <source>
        <dbReference type="EMBL" id="WCL54767.1"/>
    </source>
</evidence>
<proteinExistence type="predicted"/>
<feature type="chain" id="PRO_5042059305" description="Lipoprotein" evidence="1">
    <location>
        <begin position="18"/>
        <end position="221"/>
    </location>
</feature>
<reference evidence="2" key="1">
    <citation type="submission" date="2023-01" db="EMBL/GenBank/DDBJ databases">
        <title>The genome sequence of Kordiimonadaceae bacterium 6D33.</title>
        <authorList>
            <person name="Liu Y."/>
        </authorList>
    </citation>
    <scope>NUCLEOTIDE SEQUENCE</scope>
    <source>
        <strain evidence="2">6D33</strain>
    </source>
</reference>
<dbReference type="EMBL" id="CP116805">
    <property type="protein sequence ID" value="WCL54767.1"/>
    <property type="molecule type" value="Genomic_DNA"/>
</dbReference>
<accession>A0AAF0BLY9</accession>
<feature type="signal peptide" evidence="1">
    <location>
        <begin position="1"/>
        <end position="17"/>
    </location>
</feature>
<dbReference type="AlphaFoldDB" id="A0AAF0BLY9"/>
<evidence type="ECO:0000313" key="3">
    <source>
        <dbReference type="Proteomes" id="UP001217500"/>
    </source>
</evidence>
<keyword evidence="3" id="KW-1185">Reference proteome</keyword>
<dbReference type="PROSITE" id="PS51257">
    <property type="entry name" value="PROKAR_LIPOPROTEIN"/>
    <property type="match status" value="1"/>
</dbReference>
<protein>
    <recommendedName>
        <fullName evidence="4">Lipoprotein</fullName>
    </recommendedName>
</protein>
<organism evidence="2 3">
    <name type="scientific">Gimibacter soli</name>
    <dbReference type="NCBI Taxonomy" id="3024400"/>
    <lineage>
        <taxon>Bacteria</taxon>
        <taxon>Pseudomonadati</taxon>
        <taxon>Pseudomonadota</taxon>
        <taxon>Alphaproteobacteria</taxon>
        <taxon>Kordiimonadales</taxon>
        <taxon>Temperatibacteraceae</taxon>
        <taxon>Gimibacter</taxon>
    </lineage>
</organism>
<gene>
    <name evidence="2" type="ORF">PH603_03210</name>
</gene>
<sequence>MKRVSRIAGMVMALALAACDVPARPAAGPNAEVGTRAMISRHGQELVAVVTRVQDKLVTTEFQWRGELMAARNLYRGLYPVSGTEYGYQFELDFDDALLERLFPLKVGNETSFGGNLKLIDQGNAIDVWVHMVVTDERTVDLPSGSYPVFVVEVTSRYGDGRDAKTKLNTLYFSPELSMVLKSVMREDGRQTYWRVVSIDKRGGSVQPTPAQQRNSGTVMI</sequence>
<evidence type="ECO:0000256" key="1">
    <source>
        <dbReference type="SAM" id="SignalP"/>
    </source>
</evidence>
<dbReference type="Proteomes" id="UP001217500">
    <property type="component" value="Chromosome"/>
</dbReference>
<keyword evidence="1" id="KW-0732">Signal</keyword>
<dbReference type="RefSeq" id="WP_289504486.1">
    <property type="nucleotide sequence ID" value="NZ_CP116805.1"/>
</dbReference>
<evidence type="ECO:0008006" key="4">
    <source>
        <dbReference type="Google" id="ProtNLM"/>
    </source>
</evidence>